<dbReference type="Gene3D" id="2.160.20.80">
    <property type="entry name" value="E3 ubiquitin-protein ligase SopA"/>
    <property type="match status" value="1"/>
</dbReference>
<sequence length="114" mass="12774">MTRRDIEVEELLQRYAAGERNFANIRLYDIDDRLCGCNLSGINLSGSKISAYLADVDLSGADLSNNIIGGSLWKTNLTRANLEGVEFKGVRFHETIMPDGSIWNEDRGSNCIYR</sequence>
<evidence type="ECO:0000313" key="2">
    <source>
        <dbReference type="Proteomes" id="UP000218238"/>
    </source>
</evidence>
<protein>
    <submittedName>
        <fullName evidence="1">Low-complexity protein</fullName>
    </submittedName>
</protein>
<name>A0A2A2TFB8_9CYAN</name>
<dbReference type="Pfam" id="PF00805">
    <property type="entry name" value="Pentapeptide"/>
    <property type="match status" value="2"/>
</dbReference>
<accession>A0A2A2TFB8</accession>
<proteinExistence type="predicted"/>
<reference evidence="1 2" key="1">
    <citation type="submission" date="2017-08" db="EMBL/GenBank/DDBJ databases">
        <title>Draft genome sequence of filamentous cyanobacterium Calothrix elsteri CCALA 953.</title>
        <authorList>
            <person name="Gagunashvili A.N."/>
            <person name="Elster J."/>
            <person name="Andresson O.S."/>
        </authorList>
    </citation>
    <scope>NUCLEOTIDE SEQUENCE [LARGE SCALE GENOMIC DNA]</scope>
    <source>
        <strain evidence="1 2">CCALA 953</strain>
    </source>
</reference>
<dbReference type="EMBL" id="NTFS01000251">
    <property type="protein sequence ID" value="PAX52335.1"/>
    <property type="molecule type" value="Genomic_DNA"/>
</dbReference>
<dbReference type="SUPFAM" id="SSF141571">
    <property type="entry name" value="Pentapeptide repeat-like"/>
    <property type="match status" value="1"/>
</dbReference>
<gene>
    <name evidence="1" type="ORF">CK510_19890</name>
</gene>
<dbReference type="InterPro" id="IPR001646">
    <property type="entry name" value="5peptide_repeat"/>
</dbReference>
<keyword evidence="2" id="KW-1185">Reference proteome</keyword>
<evidence type="ECO:0000313" key="1">
    <source>
        <dbReference type="EMBL" id="PAX52335.1"/>
    </source>
</evidence>
<comment type="caution">
    <text evidence="1">The sequence shown here is derived from an EMBL/GenBank/DDBJ whole genome shotgun (WGS) entry which is preliminary data.</text>
</comment>
<dbReference type="Proteomes" id="UP000218238">
    <property type="component" value="Unassembled WGS sequence"/>
</dbReference>
<dbReference type="AlphaFoldDB" id="A0A2A2TFB8"/>
<organism evidence="1 2">
    <name type="scientific">Brunnivagina elsteri CCALA 953</name>
    <dbReference type="NCBI Taxonomy" id="987040"/>
    <lineage>
        <taxon>Bacteria</taxon>
        <taxon>Bacillati</taxon>
        <taxon>Cyanobacteriota</taxon>
        <taxon>Cyanophyceae</taxon>
        <taxon>Nostocales</taxon>
        <taxon>Calotrichaceae</taxon>
        <taxon>Brunnivagina</taxon>
    </lineage>
</organism>